<reference evidence="3 4" key="1">
    <citation type="submission" date="2018-11" db="EMBL/GenBank/DDBJ databases">
        <title>Genome assembly of Steccherinum ochraceum LE-BIN_3174, the white-rot fungus of the Steccherinaceae family (The Residual Polyporoid clade, Polyporales, Basidiomycota).</title>
        <authorList>
            <person name="Fedorova T.V."/>
            <person name="Glazunova O.A."/>
            <person name="Landesman E.O."/>
            <person name="Moiseenko K.V."/>
            <person name="Psurtseva N.V."/>
            <person name="Savinova O.S."/>
            <person name="Shakhova N.V."/>
            <person name="Tyazhelova T.V."/>
            <person name="Vasina D.V."/>
        </authorList>
    </citation>
    <scope>NUCLEOTIDE SEQUENCE [LARGE SCALE GENOMIC DNA]</scope>
    <source>
        <strain evidence="3 4">LE-BIN_3174</strain>
    </source>
</reference>
<evidence type="ECO:0000313" key="4">
    <source>
        <dbReference type="Proteomes" id="UP000292702"/>
    </source>
</evidence>
<gene>
    <name evidence="3" type="ORF">EIP91_006047</name>
</gene>
<protein>
    <submittedName>
        <fullName evidence="3">Uncharacterized protein</fullName>
    </submittedName>
</protein>
<proteinExistence type="predicted"/>
<name>A0A4R0R6A1_9APHY</name>
<dbReference type="EMBL" id="RWJN01000325">
    <property type="protein sequence ID" value="TCD63060.1"/>
    <property type="molecule type" value="Genomic_DNA"/>
</dbReference>
<evidence type="ECO:0000256" key="1">
    <source>
        <dbReference type="SAM" id="MobiDB-lite"/>
    </source>
</evidence>
<feature type="region of interest" description="Disordered" evidence="1">
    <location>
        <begin position="26"/>
        <end position="54"/>
    </location>
</feature>
<comment type="caution">
    <text evidence="3">The sequence shown here is derived from an EMBL/GenBank/DDBJ whole genome shotgun (WGS) entry which is preliminary data.</text>
</comment>
<feature type="transmembrane region" description="Helical" evidence="2">
    <location>
        <begin position="68"/>
        <end position="91"/>
    </location>
</feature>
<keyword evidence="2" id="KW-1133">Transmembrane helix</keyword>
<keyword evidence="2" id="KW-0472">Membrane</keyword>
<dbReference type="AlphaFoldDB" id="A0A4R0R6A1"/>
<evidence type="ECO:0000256" key="2">
    <source>
        <dbReference type="SAM" id="Phobius"/>
    </source>
</evidence>
<keyword evidence="2" id="KW-0812">Transmembrane</keyword>
<keyword evidence="4" id="KW-1185">Reference proteome</keyword>
<evidence type="ECO:0000313" key="3">
    <source>
        <dbReference type="EMBL" id="TCD63060.1"/>
    </source>
</evidence>
<sequence length="99" mass="11014">MPIYTVSAQARQAHASPSISMEKGTYRIRPPRSRASSTLRHGPSHLNHLSQLSTSSIPSSEASVFERYLFAIVLLLLFGVVFCFAAAYHLFRSSPRVHL</sequence>
<accession>A0A4R0R6A1</accession>
<dbReference type="OrthoDB" id="1882547at2759"/>
<organism evidence="3 4">
    <name type="scientific">Steccherinum ochraceum</name>
    <dbReference type="NCBI Taxonomy" id="92696"/>
    <lineage>
        <taxon>Eukaryota</taxon>
        <taxon>Fungi</taxon>
        <taxon>Dikarya</taxon>
        <taxon>Basidiomycota</taxon>
        <taxon>Agaricomycotina</taxon>
        <taxon>Agaricomycetes</taxon>
        <taxon>Polyporales</taxon>
        <taxon>Steccherinaceae</taxon>
        <taxon>Steccherinum</taxon>
    </lineage>
</organism>
<dbReference type="Proteomes" id="UP000292702">
    <property type="component" value="Unassembled WGS sequence"/>
</dbReference>